<keyword evidence="2" id="KW-1185">Reference proteome</keyword>
<dbReference type="OrthoDB" id="10335698at2759"/>
<dbReference type="GeneID" id="68295368"/>
<organism evidence="1 2">
    <name type="scientific">Cercospora kikuchii</name>
    <dbReference type="NCBI Taxonomy" id="84275"/>
    <lineage>
        <taxon>Eukaryota</taxon>
        <taxon>Fungi</taxon>
        <taxon>Dikarya</taxon>
        <taxon>Ascomycota</taxon>
        <taxon>Pezizomycotina</taxon>
        <taxon>Dothideomycetes</taxon>
        <taxon>Dothideomycetidae</taxon>
        <taxon>Mycosphaerellales</taxon>
        <taxon>Mycosphaerellaceae</taxon>
        <taxon>Cercospora</taxon>
    </lineage>
</organism>
<dbReference type="EMBL" id="BOLY01000006">
    <property type="protein sequence ID" value="GIZ46675.1"/>
    <property type="molecule type" value="Genomic_DNA"/>
</dbReference>
<evidence type="ECO:0000313" key="1">
    <source>
        <dbReference type="EMBL" id="GIZ46675.1"/>
    </source>
</evidence>
<dbReference type="RefSeq" id="XP_044661162.1">
    <property type="nucleotide sequence ID" value="XM_044805227.1"/>
</dbReference>
<proteinExistence type="predicted"/>
<comment type="caution">
    <text evidence="1">The sequence shown here is derived from an EMBL/GenBank/DDBJ whole genome shotgun (WGS) entry which is preliminary data.</text>
</comment>
<dbReference type="Proteomes" id="UP000825890">
    <property type="component" value="Unassembled WGS sequence"/>
</dbReference>
<reference evidence="1 2" key="1">
    <citation type="submission" date="2021-01" db="EMBL/GenBank/DDBJ databases">
        <title>Cercospora kikuchii MAFF 305040 whole genome shotgun sequence.</title>
        <authorList>
            <person name="Kashiwa T."/>
            <person name="Suzuki T."/>
        </authorList>
    </citation>
    <scope>NUCLEOTIDE SEQUENCE [LARGE SCALE GENOMIC DNA]</scope>
    <source>
        <strain evidence="1 2">MAFF 305040</strain>
    </source>
</reference>
<dbReference type="AlphaFoldDB" id="A0A9P3CVU7"/>
<gene>
    <name evidence="1" type="ORF">CKM354_000979300</name>
</gene>
<accession>A0A9P3CVU7</accession>
<sequence length="252" mass="28240">MVAEISISSQHFPKTSFTPPKGCPAQAKIVVIGNYPSTAEQSTSMEWMQTYYSGPFDHSVLSIDARPIKQTILERKTAESRAERIIGAQNMAKIEHFDNLLVASPNARLRLALGAEQFPYENHHIMLHNTRTSSNLWNAPFQLAIDDSSIFLPLYHPQQFDHSRLTSAIIVRGMQAVIRLAHDLVDYPSPPLALATAVDIVREQSGWNVVGSFLSEELGERSSTSHRPKTLFNLGAWQRTGSNLYLLLKKMK</sequence>
<name>A0A9P3CVU7_9PEZI</name>
<evidence type="ECO:0000313" key="2">
    <source>
        <dbReference type="Proteomes" id="UP000825890"/>
    </source>
</evidence>
<protein>
    <submittedName>
        <fullName evidence="1">Uncharacterized protein</fullName>
    </submittedName>
</protein>